<reference evidence="1 2" key="1">
    <citation type="submission" date="2019-02" db="EMBL/GenBank/DDBJ databases">
        <title>The Batch Genome Submission of Acinetobacter spp. strains.</title>
        <authorList>
            <person name="Qin J."/>
            <person name="Hu Y."/>
            <person name="Ye H."/>
            <person name="Wei L."/>
            <person name="Feng Y."/>
            <person name="Zong Z."/>
        </authorList>
    </citation>
    <scope>NUCLEOTIDE SEQUENCE [LARGE SCALE GENOMIC DNA]</scope>
    <source>
        <strain evidence="1 2">WCHABo060081</strain>
    </source>
</reference>
<name>A0A4Q7AXN2_9GAMM</name>
<protein>
    <recommendedName>
        <fullName evidence="3">Bacterial Ig domain-containing protein</fullName>
    </recommendedName>
</protein>
<evidence type="ECO:0000313" key="2">
    <source>
        <dbReference type="Proteomes" id="UP000293483"/>
    </source>
</evidence>
<dbReference type="RefSeq" id="WP_130144801.1">
    <property type="nucleotide sequence ID" value="NZ_SGSU01000005.1"/>
</dbReference>
<dbReference type="NCBIfam" id="NF033510">
    <property type="entry name" value="Ca_tandemer"/>
    <property type="match status" value="1"/>
</dbReference>
<dbReference type="Gene3D" id="2.60.40.10">
    <property type="entry name" value="Immunoglobulins"/>
    <property type="match status" value="5"/>
</dbReference>
<evidence type="ECO:0008006" key="3">
    <source>
        <dbReference type="Google" id="ProtNLM"/>
    </source>
</evidence>
<dbReference type="InterPro" id="IPR013783">
    <property type="entry name" value="Ig-like_fold"/>
</dbReference>
<evidence type="ECO:0000313" key="1">
    <source>
        <dbReference type="EMBL" id="RZG68054.1"/>
    </source>
</evidence>
<sequence length="601" mass="64623">MKQHNSIGFVKPFLGPNHQHQSYRHDHQAVPSVPSVTEFSTVLAGTADARSWVVISTADESIRVKVDAQGHWSIDNPIQAGGVATIYSINSHGVRSEDIQIDKVVLAPNTPEIIEQNEYLSGTADPGNTVIATYNGQEYTAIVDENGYWSMLNPLISTGSMAIVAVNEAGMRSDELVIAKIVMLQAPVIQENDEVLSGTADPHSIIVIKANDLEYRVIADETGHWSIDNPIANGGTAELYAMDQYGSKSGTIGIAKLVEQPILPSVPEITESDAVLAGTADPHSIIVIKANNLEYRVIADETGHWSIDNPIANGGTAELYALNQQGSTSETIAIAKLVELPLPSTPIVTESGVLLVGTAEPYSIIIIKANDLEYRVIADETGHWSIDNPIANGGVLSIVAQNQTGQQSLEIMLAIPLAPVEPEAPEYAISPPTILVNDEMLEGQSSPNLKIVIKANDQVYETISNADGHWQIDNPIKNGGFAVIYAENSAGKQTEEISIAKIAVMPLATDNDLSDVLTAYADVQTMPEHQNQAGDAQLPIDVDSLLSADSLNNAQNVWLDPNVAQEANALLFQQPTQDLSMSFNYHMIELDAVQSATQWLA</sequence>
<comment type="caution">
    <text evidence="1">The sequence shown here is derived from an EMBL/GenBank/DDBJ whole genome shotgun (WGS) entry which is preliminary data.</text>
</comment>
<accession>A0A4Q7AXN2</accession>
<organism evidence="1 2">
    <name type="scientific">Acinetobacter bouvetii</name>
    <dbReference type="NCBI Taxonomy" id="202951"/>
    <lineage>
        <taxon>Bacteria</taxon>
        <taxon>Pseudomonadati</taxon>
        <taxon>Pseudomonadota</taxon>
        <taxon>Gammaproteobacteria</taxon>
        <taxon>Moraxellales</taxon>
        <taxon>Moraxellaceae</taxon>
        <taxon>Acinetobacter</taxon>
    </lineage>
</organism>
<proteinExistence type="predicted"/>
<dbReference type="EMBL" id="SGSU01000005">
    <property type="protein sequence ID" value="RZG68054.1"/>
    <property type="molecule type" value="Genomic_DNA"/>
</dbReference>
<dbReference type="AlphaFoldDB" id="A0A4Q7AXN2"/>
<gene>
    <name evidence="1" type="ORF">EXE25_06315</name>
</gene>
<dbReference type="Proteomes" id="UP000293483">
    <property type="component" value="Unassembled WGS sequence"/>
</dbReference>